<dbReference type="CTD" id="83596"/>
<evidence type="ECO:0000313" key="5">
    <source>
        <dbReference type="Proteomes" id="UP000472265"/>
    </source>
</evidence>
<name>A0A671V9W0_SPAAU</name>
<dbReference type="OrthoDB" id="9948760at2759"/>
<dbReference type="FunCoup" id="A0A671V9W0">
    <property type="interactions" value="5"/>
</dbReference>
<dbReference type="SUPFAM" id="SSF56854">
    <property type="entry name" value="Bcl-2 inhibitors of programmed cell death"/>
    <property type="match status" value="1"/>
</dbReference>
<evidence type="ECO:0000256" key="2">
    <source>
        <dbReference type="ARBA" id="ARBA00022703"/>
    </source>
</evidence>
<dbReference type="InterPro" id="IPR036834">
    <property type="entry name" value="Bcl-2-like_sf"/>
</dbReference>
<gene>
    <name evidence="4" type="primary">bcl2l12</name>
</gene>
<feature type="compositionally biased region" description="Polar residues" evidence="3">
    <location>
        <begin position="50"/>
        <end position="73"/>
    </location>
</feature>
<dbReference type="Proteomes" id="UP000472265">
    <property type="component" value="Chromosome 24"/>
</dbReference>
<organism evidence="4 5">
    <name type="scientific">Sparus aurata</name>
    <name type="common">Gilthead sea bream</name>
    <dbReference type="NCBI Taxonomy" id="8175"/>
    <lineage>
        <taxon>Eukaryota</taxon>
        <taxon>Metazoa</taxon>
        <taxon>Chordata</taxon>
        <taxon>Craniata</taxon>
        <taxon>Vertebrata</taxon>
        <taxon>Euteleostomi</taxon>
        <taxon>Actinopterygii</taxon>
        <taxon>Neopterygii</taxon>
        <taxon>Teleostei</taxon>
        <taxon>Neoteleostei</taxon>
        <taxon>Acanthomorphata</taxon>
        <taxon>Eupercaria</taxon>
        <taxon>Spariformes</taxon>
        <taxon>Sparidae</taxon>
        <taxon>Sparus</taxon>
    </lineage>
</organism>
<reference evidence="4" key="3">
    <citation type="submission" date="2025-09" db="UniProtKB">
        <authorList>
            <consortium name="Ensembl"/>
        </authorList>
    </citation>
    <scope>IDENTIFICATION</scope>
</reference>
<dbReference type="PANTHER" id="PTHR14965">
    <property type="entry name" value="SI:CH73-248E21.1"/>
    <property type="match status" value="1"/>
</dbReference>
<feature type="compositionally biased region" description="Basic and acidic residues" evidence="3">
    <location>
        <begin position="145"/>
        <end position="156"/>
    </location>
</feature>
<accession>A0A671V9W0</accession>
<dbReference type="GeneID" id="115576567"/>
<evidence type="ECO:0000256" key="3">
    <source>
        <dbReference type="SAM" id="MobiDB-lite"/>
    </source>
</evidence>
<protein>
    <submittedName>
        <fullName evidence="4">Uncharacterized protein</fullName>
    </submittedName>
</protein>
<dbReference type="OMA" id="QYMDMFV"/>
<dbReference type="Ensembl" id="ENSSAUT00010024888.1">
    <property type="protein sequence ID" value="ENSSAUP00010023583.1"/>
    <property type="gene ID" value="ENSSAUG00010010350.1"/>
</dbReference>
<evidence type="ECO:0000313" key="4">
    <source>
        <dbReference type="Ensembl" id="ENSSAUP00010023583.1"/>
    </source>
</evidence>
<reference evidence="4" key="2">
    <citation type="submission" date="2025-08" db="UniProtKB">
        <authorList>
            <consortium name="Ensembl"/>
        </authorList>
    </citation>
    <scope>IDENTIFICATION</scope>
</reference>
<dbReference type="RefSeq" id="XP_030264951.1">
    <property type="nucleotide sequence ID" value="XM_030409091.1"/>
</dbReference>
<feature type="compositionally biased region" description="Basic and acidic residues" evidence="3">
    <location>
        <begin position="74"/>
        <end position="85"/>
    </location>
</feature>
<feature type="region of interest" description="Disordered" evidence="3">
    <location>
        <begin position="39"/>
        <end position="183"/>
    </location>
</feature>
<proteinExistence type="predicted"/>
<reference evidence="4" key="1">
    <citation type="submission" date="2021-04" db="EMBL/GenBank/DDBJ databases">
        <authorList>
            <consortium name="Wellcome Sanger Institute Data Sharing"/>
        </authorList>
    </citation>
    <scope>NUCLEOTIDE SEQUENCE [LARGE SCALE GENOMIC DNA]</scope>
</reference>
<evidence type="ECO:0000256" key="1">
    <source>
        <dbReference type="ARBA" id="ARBA00022553"/>
    </source>
</evidence>
<dbReference type="GO" id="GO:2001236">
    <property type="term" value="P:regulation of extrinsic apoptotic signaling pathway"/>
    <property type="evidence" value="ECO:0007669"/>
    <property type="project" value="TreeGrafter"/>
</dbReference>
<dbReference type="GO" id="GO:0006915">
    <property type="term" value="P:apoptotic process"/>
    <property type="evidence" value="ECO:0007669"/>
    <property type="project" value="UniProtKB-KW"/>
</dbReference>
<feature type="compositionally biased region" description="Basic residues" evidence="3">
    <location>
        <begin position="131"/>
        <end position="144"/>
    </location>
</feature>
<dbReference type="GeneTree" id="ENSGT00940000154318"/>
<dbReference type="PANTHER" id="PTHR14965:SF2">
    <property type="entry name" value="BCL-2-LIKE PROTEIN 12"/>
    <property type="match status" value="1"/>
</dbReference>
<dbReference type="InParanoid" id="A0A671V9W0"/>
<keyword evidence="2" id="KW-0053">Apoptosis</keyword>
<dbReference type="RefSeq" id="XP_030264952.1">
    <property type="nucleotide sequence ID" value="XM_030409092.1"/>
</dbReference>
<dbReference type="AlphaFoldDB" id="A0A671V9W0"/>
<keyword evidence="5" id="KW-1185">Reference proteome</keyword>
<sequence>MSEYSDASISSISLVEIKAETHLVLKAFLNRTLSIPLTERPGRVGGAYRSSASFNSPPKQNNGSASKAQSVSSADEKKTGFRDFVKQLPHRKTKSKLSRLRGQTEKNLFPQDDAIPPSSTSEDDDNEKKLNQKKIKRKISRFFRGKLEKQKDREGSGSHPQRPKTLSLDKNPEPLPTIVSPNHPPEFFDEVAGKLDKIAQESTCSKKLSPPAQPAGEKDAVVHQLVELLSLEGDSINTKINSDPFLRSSLSRLSYATFAKLLDTFSSSQVSEASTMPPSASPTLQRMAVTMEVSRRIVTTTGTQRMQGYAECYMESFAPWVKNHGGWENVVDMEEYD</sequence>
<feature type="compositionally biased region" description="Basic residues" evidence="3">
    <location>
        <begin position="88"/>
        <end position="99"/>
    </location>
</feature>
<keyword evidence="1" id="KW-0597">Phosphoprotein</keyword>